<protein>
    <submittedName>
        <fullName evidence="3 4">Uncharacterized protein LOC106066812 isoform X1</fullName>
    </submittedName>
</protein>
<feature type="transmembrane region" description="Helical" evidence="1">
    <location>
        <begin position="201"/>
        <end position="219"/>
    </location>
</feature>
<dbReference type="Proteomes" id="UP001165740">
    <property type="component" value="Chromosome 6"/>
</dbReference>
<dbReference type="AlphaFoldDB" id="A0A9W3AKI0"/>
<dbReference type="PANTHER" id="PTHR11360">
    <property type="entry name" value="MONOCARBOXYLATE TRANSPORTER"/>
    <property type="match status" value="1"/>
</dbReference>
<evidence type="ECO:0000256" key="1">
    <source>
        <dbReference type="SAM" id="Phobius"/>
    </source>
</evidence>
<evidence type="ECO:0000313" key="4">
    <source>
        <dbReference type="RefSeq" id="XP_055887732.1"/>
    </source>
</evidence>
<evidence type="ECO:0000313" key="3">
    <source>
        <dbReference type="RefSeq" id="XP_055887731.1"/>
    </source>
</evidence>
<dbReference type="GO" id="GO:0022857">
    <property type="term" value="F:transmembrane transporter activity"/>
    <property type="evidence" value="ECO:0007669"/>
    <property type="project" value="InterPro"/>
</dbReference>
<dbReference type="RefSeq" id="XP_055887732.1">
    <property type="nucleotide sequence ID" value="XM_056031757.1"/>
</dbReference>
<feature type="transmembrane region" description="Helical" evidence="1">
    <location>
        <begin position="562"/>
        <end position="585"/>
    </location>
</feature>
<evidence type="ECO:0000313" key="2">
    <source>
        <dbReference type="Proteomes" id="UP001165740"/>
    </source>
</evidence>
<accession>A0A9W3AKI0</accession>
<feature type="transmembrane region" description="Helical" evidence="1">
    <location>
        <begin position="536"/>
        <end position="556"/>
    </location>
</feature>
<dbReference type="SUPFAM" id="SSF103473">
    <property type="entry name" value="MFS general substrate transporter"/>
    <property type="match status" value="1"/>
</dbReference>
<dbReference type="PANTHER" id="PTHR11360:SF284">
    <property type="entry name" value="EG:103B4.3 PROTEIN-RELATED"/>
    <property type="match status" value="1"/>
</dbReference>
<evidence type="ECO:0000313" key="5">
    <source>
        <dbReference type="RefSeq" id="XP_055887733.1"/>
    </source>
</evidence>
<feature type="transmembrane region" description="Helical" evidence="1">
    <location>
        <begin position="628"/>
        <end position="645"/>
    </location>
</feature>
<sequence>MTKLDQQKTHRHDVETDLLTDAHHKTKTTQHGADVLVLDSVHSWIICFANFVMMTLGSSFGRTINMTFLSFVEDFQVSLTKASLGFTLQLVSFSLSSMLVTALLVPKTGERVTCIIGSILGSVCTIAIGASPNIACFLVFMALKGVSTGTTAVASIAMISQYFDKRKSFATAVACSGLALGSMGAPPAATYFIEVYGKRGAFLLLGALEMNNICMSILLRPTSRYTHIVKSDEGMDGRPNVENQAELQKELEGNTDDIQDGGTNTDALLDTNSDQDMNLKHKQTSIVDKNHAAQTTNHDVNRANQTNVKSPEEILLKPQGQESFSKFNDSGNILTHNECDAESEHLNLDIWRKNSRPSRSISIEINGKCFHHDATSFSRSNSNMTSVRERLNSYDSHYKYFQPDRLNIASTWSIISTPVSDVLVGFEICTLQENPCLSDQGSTDMRNKSCLMRFLMWLHDAFNIHLFQSWSLRALLLYNITAVLVLYLSTYFPTIGAKAGLAQDDIALMLIISGGVDFISRLAIGAFTDLHILTTTQIVAIAQAIIGTTCHFTHFYTSFESLMVLAVIIGLFGGLRQSLGTLICLQFMGKERYVQALGFQTMVSTLTMAVHHPLLSSIMELSGSFNTSLHYVGVAAYLSVFILLLEPLTKKLDAKKNLQENET</sequence>
<dbReference type="InterPro" id="IPR011701">
    <property type="entry name" value="MFS"/>
</dbReference>
<feature type="transmembrane region" description="Helical" evidence="1">
    <location>
        <begin position="506"/>
        <end position="524"/>
    </location>
</feature>
<feature type="transmembrane region" description="Helical" evidence="1">
    <location>
        <begin position="137"/>
        <end position="157"/>
    </location>
</feature>
<feature type="transmembrane region" description="Helical" evidence="1">
    <location>
        <begin position="112"/>
        <end position="131"/>
    </location>
</feature>
<name>A0A9W3AKI0_BIOGL</name>
<dbReference type="RefSeq" id="XP_055887731.1">
    <property type="nucleotide sequence ID" value="XM_056031756.1"/>
</dbReference>
<organism evidence="2 3">
    <name type="scientific">Biomphalaria glabrata</name>
    <name type="common">Bloodfluke planorb</name>
    <name type="synonym">Freshwater snail</name>
    <dbReference type="NCBI Taxonomy" id="6526"/>
    <lineage>
        <taxon>Eukaryota</taxon>
        <taxon>Metazoa</taxon>
        <taxon>Spiralia</taxon>
        <taxon>Lophotrochozoa</taxon>
        <taxon>Mollusca</taxon>
        <taxon>Gastropoda</taxon>
        <taxon>Heterobranchia</taxon>
        <taxon>Euthyneura</taxon>
        <taxon>Panpulmonata</taxon>
        <taxon>Hygrophila</taxon>
        <taxon>Lymnaeoidea</taxon>
        <taxon>Planorbidae</taxon>
        <taxon>Biomphalaria</taxon>
    </lineage>
</organism>
<feature type="transmembrane region" description="Helical" evidence="1">
    <location>
        <begin position="169"/>
        <end position="189"/>
    </location>
</feature>
<proteinExistence type="predicted"/>
<keyword evidence="1" id="KW-1133">Transmembrane helix</keyword>
<feature type="transmembrane region" description="Helical" evidence="1">
    <location>
        <begin position="44"/>
        <end position="64"/>
    </location>
</feature>
<dbReference type="InterPro" id="IPR050327">
    <property type="entry name" value="Proton-linked_MCT"/>
</dbReference>
<keyword evidence="2" id="KW-1185">Reference proteome</keyword>
<dbReference type="OrthoDB" id="6084669at2759"/>
<dbReference type="GeneID" id="106066812"/>
<dbReference type="Gene3D" id="1.20.1250.20">
    <property type="entry name" value="MFS general substrate transporter like domains"/>
    <property type="match status" value="2"/>
</dbReference>
<dbReference type="Pfam" id="PF07690">
    <property type="entry name" value="MFS_1"/>
    <property type="match status" value="1"/>
</dbReference>
<dbReference type="OMA" id="SIHINHE"/>
<feature type="transmembrane region" description="Helical" evidence="1">
    <location>
        <begin position="84"/>
        <end position="105"/>
    </location>
</feature>
<feature type="transmembrane region" description="Helical" evidence="1">
    <location>
        <begin position="597"/>
        <end position="616"/>
    </location>
</feature>
<dbReference type="InterPro" id="IPR036259">
    <property type="entry name" value="MFS_trans_sf"/>
</dbReference>
<feature type="transmembrane region" description="Helical" evidence="1">
    <location>
        <begin position="475"/>
        <end position="494"/>
    </location>
</feature>
<keyword evidence="1" id="KW-0472">Membrane</keyword>
<gene>
    <name evidence="3 4 5" type="primary">LOC106066812</name>
</gene>
<dbReference type="RefSeq" id="XP_055887733.1">
    <property type="nucleotide sequence ID" value="XM_056031758.1"/>
</dbReference>
<reference evidence="3 4" key="1">
    <citation type="submission" date="2025-04" db="UniProtKB">
        <authorList>
            <consortium name="RefSeq"/>
        </authorList>
    </citation>
    <scope>IDENTIFICATION</scope>
</reference>
<keyword evidence="1" id="KW-0812">Transmembrane</keyword>